<accession>A0A2U3N1Z8</accession>
<dbReference type="Proteomes" id="UP000245974">
    <property type="component" value="Unassembled WGS sequence"/>
</dbReference>
<proteinExistence type="inferred from homology"/>
<feature type="transmembrane region" description="Helical" evidence="6">
    <location>
        <begin position="39"/>
        <end position="57"/>
    </location>
</feature>
<organism evidence="8 9">
    <name type="scientific">Acinetobacter stercoris</name>
    <dbReference type="NCBI Taxonomy" id="2126983"/>
    <lineage>
        <taxon>Bacteria</taxon>
        <taxon>Pseudomonadati</taxon>
        <taxon>Pseudomonadota</taxon>
        <taxon>Gammaproteobacteria</taxon>
        <taxon>Moraxellales</taxon>
        <taxon>Moraxellaceae</taxon>
        <taxon>Acinetobacter</taxon>
    </lineage>
</organism>
<keyword evidence="9" id="KW-1185">Reference proteome</keyword>
<dbReference type="RefSeq" id="WP_121975062.1">
    <property type="nucleotide sequence ID" value="NZ_OOGT01000157.1"/>
</dbReference>
<keyword evidence="3 6" id="KW-0812">Transmembrane</keyword>
<feature type="transmembrane region" description="Helical" evidence="6">
    <location>
        <begin position="94"/>
        <end position="115"/>
    </location>
</feature>
<dbReference type="GO" id="GO:0016020">
    <property type="term" value="C:membrane"/>
    <property type="evidence" value="ECO:0007669"/>
    <property type="project" value="UniProtKB-SubCell"/>
</dbReference>
<feature type="transmembrane region" description="Helical" evidence="6">
    <location>
        <begin position="217"/>
        <end position="243"/>
    </location>
</feature>
<evidence type="ECO:0000256" key="4">
    <source>
        <dbReference type="ARBA" id="ARBA00022989"/>
    </source>
</evidence>
<dbReference type="PANTHER" id="PTHR32322:SF2">
    <property type="entry name" value="EAMA DOMAIN-CONTAINING PROTEIN"/>
    <property type="match status" value="1"/>
</dbReference>
<dbReference type="EMBL" id="OOGT01000157">
    <property type="protein sequence ID" value="SPL71645.1"/>
    <property type="molecule type" value="Genomic_DNA"/>
</dbReference>
<keyword evidence="4 6" id="KW-1133">Transmembrane helix</keyword>
<evidence type="ECO:0000259" key="7">
    <source>
        <dbReference type="Pfam" id="PF00892"/>
    </source>
</evidence>
<sequence length="310" mass="34515">MGERKVLDAKASGLMVFICMVWGLQQIVLKLAAADISPIMQIALRSGLSLIMVFPLIKLLPGTKLFSKEFLIPGVLVAILFSIEFILVAEALKLTTAAHTVVLLYTAPIFVALGLNWRLASERLTNIQWLGILIAFLGIVVTFLGKESSSRTDLSSMLLGDVMALLAGISWALTTITLRLTKLSEVHSTQTLFYQLLGGFVFLLPIAILTHQATIHWTMLAIGSLAFHTVLMSFVSLLIWFWLLRNYLAAQLGVFSFLTPIFGIIFSVLFLGERIEHSFIFGTIMVMLGVMIVSLHRWIRQRFHHAESIK</sequence>
<feature type="transmembrane region" description="Helical" evidence="6">
    <location>
        <begin position="157"/>
        <end position="180"/>
    </location>
</feature>
<dbReference type="Pfam" id="PF00892">
    <property type="entry name" value="EamA"/>
    <property type="match status" value="2"/>
</dbReference>
<dbReference type="PANTHER" id="PTHR32322">
    <property type="entry name" value="INNER MEMBRANE TRANSPORTER"/>
    <property type="match status" value="1"/>
</dbReference>
<feature type="domain" description="EamA" evidence="7">
    <location>
        <begin position="159"/>
        <end position="294"/>
    </location>
</feature>
<feature type="transmembrane region" description="Helical" evidence="6">
    <location>
        <begin position="192"/>
        <end position="211"/>
    </location>
</feature>
<evidence type="ECO:0000256" key="6">
    <source>
        <dbReference type="SAM" id="Phobius"/>
    </source>
</evidence>
<dbReference type="InterPro" id="IPR037185">
    <property type="entry name" value="EmrE-like"/>
</dbReference>
<evidence type="ECO:0000313" key="8">
    <source>
        <dbReference type="EMBL" id="SPL71645.1"/>
    </source>
</evidence>
<dbReference type="AlphaFoldDB" id="A0A2U3N1Z8"/>
<feature type="transmembrane region" description="Helical" evidence="6">
    <location>
        <begin position="69"/>
        <end position="88"/>
    </location>
</feature>
<feature type="transmembrane region" description="Helical" evidence="6">
    <location>
        <begin position="252"/>
        <end position="272"/>
    </location>
</feature>
<evidence type="ECO:0000256" key="5">
    <source>
        <dbReference type="ARBA" id="ARBA00023136"/>
    </source>
</evidence>
<gene>
    <name evidence="8" type="primary">yijE_3</name>
    <name evidence="8" type="ORF">KPC_2823</name>
</gene>
<dbReference type="SUPFAM" id="SSF103481">
    <property type="entry name" value="Multidrug resistance efflux transporter EmrE"/>
    <property type="match status" value="2"/>
</dbReference>
<feature type="transmembrane region" description="Helical" evidence="6">
    <location>
        <begin position="12"/>
        <end position="33"/>
    </location>
</feature>
<reference evidence="9" key="1">
    <citation type="submission" date="2018-03" db="EMBL/GenBank/DDBJ databases">
        <authorList>
            <person name="Blom J."/>
        </authorList>
    </citation>
    <scope>NUCLEOTIDE SEQUENCE [LARGE SCALE GENOMIC DNA]</scope>
    <source>
        <strain evidence="9">KPC-SM-21</strain>
    </source>
</reference>
<protein>
    <submittedName>
        <fullName evidence="8">Putative inner membrane transporter yiJE</fullName>
    </submittedName>
</protein>
<dbReference type="OrthoDB" id="184388at2"/>
<comment type="similarity">
    <text evidence="2">Belongs to the EamA transporter family.</text>
</comment>
<feature type="transmembrane region" description="Helical" evidence="6">
    <location>
        <begin position="278"/>
        <end position="299"/>
    </location>
</feature>
<name>A0A2U3N1Z8_9GAMM</name>
<evidence type="ECO:0000256" key="1">
    <source>
        <dbReference type="ARBA" id="ARBA00004141"/>
    </source>
</evidence>
<keyword evidence="5 6" id="KW-0472">Membrane</keyword>
<feature type="transmembrane region" description="Helical" evidence="6">
    <location>
        <begin position="127"/>
        <end position="145"/>
    </location>
</feature>
<evidence type="ECO:0000256" key="2">
    <source>
        <dbReference type="ARBA" id="ARBA00007362"/>
    </source>
</evidence>
<dbReference type="InterPro" id="IPR000620">
    <property type="entry name" value="EamA_dom"/>
</dbReference>
<feature type="domain" description="EamA" evidence="7">
    <location>
        <begin position="14"/>
        <end position="143"/>
    </location>
</feature>
<dbReference type="InterPro" id="IPR050638">
    <property type="entry name" value="AA-Vitamin_Transporters"/>
</dbReference>
<evidence type="ECO:0000313" key="9">
    <source>
        <dbReference type="Proteomes" id="UP000245974"/>
    </source>
</evidence>
<dbReference type="InParanoid" id="A0A2U3N1Z8"/>
<evidence type="ECO:0000256" key="3">
    <source>
        <dbReference type="ARBA" id="ARBA00022692"/>
    </source>
</evidence>
<comment type="subcellular location">
    <subcellularLocation>
        <location evidence="1">Membrane</location>
        <topology evidence="1">Multi-pass membrane protein</topology>
    </subcellularLocation>
</comment>